<feature type="compositionally biased region" description="Polar residues" evidence="1">
    <location>
        <begin position="1"/>
        <end position="30"/>
    </location>
</feature>
<evidence type="ECO:0000313" key="3">
    <source>
        <dbReference type="Proteomes" id="UP001283361"/>
    </source>
</evidence>
<dbReference type="AlphaFoldDB" id="A0AAE0XTT6"/>
<gene>
    <name evidence="2" type="ORF">RRG08_019382</name>
</gene>
<evidence type="ECO:0000256" key="1">
    <source>
        <dbReference type="SAM" id="MobiDB-lite"/>
    </source>
</evidence>
<protein>
    <submittedName>
        <fullName evidence="2">Uncharacterized protein</fullName>
    </submittedName>
</protein>
<accession>A0AAE0XTT6</accession>
<organism evidence="2 3">
    <name type="scientific">Elysia crispata</name>
    <name type="common">lettuce slug</name>
    <dbReference type="NCBI Taxonomy" id="231223"/>
    <lineage>
        <taxon>Eukaryota</taxon>
        <taxon>Metazoa</taxon>
        <taxon>Spiralia</taxon>
        <taxon>Lophotrochozoa</taxon>
        <taxon>Mollusca</taxon>
        <taxon>Gastropoda</taxon>
        <taxon>Heterobranchia</taxon>
        <taxon>Euthyneura</taxon>
        <taxon>Panpulmonata</taxon>
        <taxon>Sacoglossa</taxon>
        <taxon>Placobranchoidea</taxon>
        <taxon>Plakobranchidae</taxon>
        <taxon>Elysia</taxon>
    </lineage>
</organism>
<dbReference type="EMBL" id="JAWDGP010007658">
    <property type="protein sequence ID" value="KAK3709545.1"/>
    <property type="molecule type" value="Genomic_DNA"/>
</dbReference>
<evidence type="ECO:0000313" key="2">
    <source>
        <dbReference type="EMBL" id="KAK3709545.1"/>
    </source>
</evidence>
<comment type="caution">
    <text evidence="2">The sequence shown here is derived from an EMBL/GenBank/DDBJ whole genome shotgun (WGS) entry which is preliminary data.</text>
</comment>
<keyword evidence="3" id="KW-1185">Reference proteome</keyword>
<name>A0AAE0XTT6_9GAST</name>
<dbReference type="Proteomes" id="UP001283361">
    <property type="component" value="Unassembled WGS sequence"/>
</dbReference>
<proteinExistence type="predicted"/>
<sequence>MTTEADNSPTSVHPTVSGTSCITTRTSHTQDTSKKRQSWKRGEKSSALFFKGRNLRKAPQGTELRPPQKVILNSALPTETDQP</sequence>
<reference evidence="2" key="1">
    <citation type="journal article" date="2023" name="G3 (Bethesda)">
        <title>A reference genome for the long-term kleptoplast-retaining sea slug Elysia crispata morphotype clarki.</title>
        <authorList>
            <person name="Eastman K.E."/>
            <person name="Pendleton A.L."/>
            <person name="Shaikh M.A."/>
            <person name="Suttiyut T."/>
            <person name="Ogas R."/>
            <person name="Tomko P."/>
            <person name="Gavelis G."/>
            <person name="Widhalm J.R."/>
            <person name="Wisecaver J.H."/>
        </authorList>
    </citation>
    <scope>NUCLEOTIDE SEQUENCE</scope>
    <source>
        <strain evidence="2">ECLA1</strain>
    </source>
</reference>
<feature type="region of interest" description="Disordered" evidence="1">
    <location>
        <begin position="1"/>
        <end position="83"/>
    </location>
</feature>